<dbReference type="RefSeq" id="WP_109685530.1">
    <property type="nucleotide sequence ID" value="NZ_QGDN01000001.1"/>
</dbReference>
<dbReference type="InterPro" id="IPR020846">
    <property type="entry name" value="MFS_dom"/>
</dbReference>
<keyword evidence="11" id="KW-1185">Reference proteome</keyword>
<dbReference type="Pfam" id="PF07690">
    <property type="entry name" value="MFS_1"/>
    <property type="match status" value="1"/>
</dbReference>
<dbReference type="InterPro" id="IPR036259">
    <property type="entry name" value="MFS_trans_sf"/>
</dbReference>
<dbReference type="PROSITE" id="PS50850">
    <property type="entry name" value="MFS"/>
    <property type="match status" value="1"/>
</dbReference>
<feature type="domain" description="Major facilitator superfamily (MFS) profile" evidence="9">
    <location>
        <begin position="27"/>
        <end position="518"/>
    </location>
</feature>
<evidence type="ECO:0000256" key="7">
    <source>
        <dbReference type="ARBA" id="ARBA00023136"/>
    </source>
</evidence>
<keyword evidence="3" id="KW-0813">Transport</keyword>
<comment type="subcellular location">
    <subcellularLocation>
        <location evidence="1">Cell membrane</location>
        <topology evidence="1">Multi-pass membrane protein</topology>
    </subcellularLocation>
</comment>
<evidence type="ECO:0000313" key="10">
    <source>
        <dbReference type="EMBL" id="SSA34731.1"/>
    </source>
</evidence>
<dbReference type="GO" id="GO:0022857">
    <property type="term" value="F:transmembrane transporter activity"/>
    <property type="evidence" value="ECO:0007669"/>
    <property type="project" value="InterPro"/>
</dbReference>
<evidence type="ECO:0000256" key="6">
    <source>
        <dbReference type="ARBA" id="ARBA00022989"/>
    </source>
</evidence>
<evidence type="ECO:0000256" key="1">
    <source>
        <dbReference type="ARBA" id="ARBA00004651"/>
    </source>
</evidence>
<evidence type="ECO:0000313" key="11">
    <source>
        <dbReference type="Proteomes" id="UP000250028"/>
    </source>
</evidence>
<evidence type="ECO:0000256" key="3">
    <source>
        <dbReference type="ARBA" id="ARBA00022448"/>
    </source>
</evidence>
<dbReference type="Proteomes" id="UP000250028">
    <property type="component" value="Unassembled WGS sequence"/>
</dbReference>
<feature type="transmembrane region" description="Helical" evidence="8">
    <location>
        <begin position="94"/>
        <end position="113"/>
    </location>
</feature>
<evidence type="ECO:0000259" key="9">
    <source>
        <dbReference type="PROSITE" id="PS50850"/>
    </source>
</evidence>
<dbReference type="Gene3D" id="1.20.1250.20">
    <property type="entry name" value="MFS general substrate transporter like domains"/>
    <property type="match status" value="1"/>
</dbReference>
<feature type="transmembrane region" description="Helical" evidence="8">
    <location>
        <begin position="286"/>
        <end position="307"/>
    </location>
</feature>
<feature type="transmembrane region" description="Helical" evidence="8">
    <location>
        <begin position="213"/>
        <end position="232"/>
    </location>
</feature>
<dbReference type="InterPro" id="IPR004638">
    <property type="entry name" value="EmrB-like"/>
</dbReference>
<feature type="transmembrane region" description="Helical" evidence="8">
    <location>
        <begin position="372"/>
        <end position="393"/>
    </location>
</feature>
<feature type="transmembrane region" description="Helical" evidence="8">
    <location>
        <begin position="181"/>
        <end position="201"/>
    </location>
</feature>
<dbReference type="PANTHER" id="PTHR42718:SF9">
    <property type="entry name" value="MAJOR FACILITATOR SUPERFAMILY MULTIDRUG TRANSPORTER MFSC"/>
    <property type="match status" value="1"/>
</dbReference>
<dbReference type="GO" id="GO:0005886">
    <property type="term" value="C:plasma membrane"/>
    <property type="evidence" value="ECO:0007669"/>
    <property type="project" value="UniProtKB-SubCell"/>
</dbReference>
<name>A0A2Y8ZQW7_9MICO</name>
<dbReference type="PRINTS" id="PR01036">
    <property type="entry name" value="TCRTETB"/>
</dbReference>
<reference evidence="11" key="1">
    <citation type="submission" date="2016-10" db="EMBL/GenBank/DDBJ databases">
        <authorList>
            <person name="Varghese N."/>
            <person name="Submissions S."/>
        </authorList>
    </citation>
    <scope>NUCLEOTIDE SEQUENCE [LARGE SCALE GENOMIC DNA]</scope>
    <source>
        <strain evidence="11">DSM 22951</strain>
    </source>
</reference>
<gene>
    <name evidence="10" type="ORF">SAMN04489750_2056</name>
</gene>
<dbReference type="EMBL" id="UESZ01000001">
    <property type="protein sequence ID" value="SSA34731.1"/>
    <property type="molecule type" value="Genomic_DNA"/>
</dbReference>
<feature type="transmembrane region" description="Helical" evidence="8">
    <location>
        <begin position="244"/>
        <end position="265"/>
    </location>
</feature>
<evidence type="ECO:0000256" key="5">
    <source>
        <dbReference type="ARBA" id="ARBA00022692"/>
    </source>
</evidence>
<organism evidence="10 11">
    <name type="scientific">Branchiibius hedensis</name>
    <dbReference type="NCBI Taxonomy" id="672460"/>
    <lineage>
        <taxon>Bacteria</taxon>
        <taxon>Bacillati</taxon>
        <taxon>Actinomycetota</taxon>
        <taxon>Actinomycetes</taxon>
        <taxon>Micrococcales</taxon>
        <taxon>Dermacoccaceae</taxon>
        <taxon>Branchiibius</taxon>
    </lineage>
</organism>
<evidence type="ECO:0000256" key="4">
    <source>
        <dbReference type="ARBA" id="ARBA00022475"/>
    </source>
</evidence>
<dbReference type="InterPro" id="IPR011701">
    <property type="entry name" value="MFS"/>
</dbReference>
<dbReference type="SUPFAM" id="SSF103473">
    <property type="entry name" value="MFS general substrate transporter"/>
    <property type="match status" value="1"/>
</dbReference>
<sequence length="534" mass="56738">MSEAPSPVTSGAPHEYPEKIDAAVLKIAGVVVLGAIMSILDITVVNVALPTFQKDLQVADYSTVAWTVTAYTLALATVIPLTGWAADRFGTKRLYMMAILLFTLGSVLCAAANSIGMLIAFRVVQGLGGGMLMPLGMTIMTRAAGPQRMGRLMAILGVPMLLGPILGPIIGGYLIEHASWHWIFLINVPLGLIALIYAWFILPKDNPTPSESFDFIGMLLMSPGLALFLYGVSSIPEAGSVASAKVLVPGLIGLALVIAFVFYSFKPKHPLLDLRLFQNYNLSISVITMFLFAAAFFGGLLLVPTYFQQVRGESALQSGLLVAPQGLGAMLTMPIAGALADKFPVGRIVPVGMAIIVAGMFGLTRIQADTSYGYLIAVLFIMGLGMGATMMPLMTSALRTLSGHEVARGSTLLNITQQIASSVGVAVISVVLTNQYKASQAVTAGQAAQLAQEQGKPVPSEIQQYIASFGKTAQEAMTNFMALVRHDMAHAFAVSFMVAFALCALTFVVSLFLPKKHEESHLLDDEGVPPVMVH</sequence>
<feature type="transmembrane region" description="Helical" evidence="8">
    <location>
        <begin position="319"/>
        <end position="340"/>
    </location>
</feature>
<keyword evidence="6 8" id="KW-1133">Transmembrane helix</keyword>
<feature type="transmembrane region" description="Helical" evidence="8">
    <location>
        <begin position="61"/>
        <end position="82"/>
    </location>
</feature>
<protein>
    <submittedName>
        <fullName evidence="10">Drug resistance transporter, EmrB/QacA subfamily</fullName>
    </submittedName>
</protein>
<feature type="transmembrane region" description="Helical" evidence="8">
    <location>
        <begin position="491"/>
        <end position="513"/>
    </location>
</feature>
<proteinExistence type="inferred from homology"/>
<dbReference type="PANTHER" id="PTHR42718">
    <property type="entry name" value="MAJOR FACILITATOR SUPERFAMILY MULTIDRUG TRANSPORTER MFSC"/>
    <property type="match status" value="1"/>
</dbReference>
<feature type="transmembrane region" description="Helical" evidence="8">
    <location>
        <begin position="119"/>
        <end position="140"/>
    </location>
</feature>
<keyword evidence="5 8" id="KW-0812">Transmembrane</keyword>
<accession>A0A2Y8ZQW7</accession>
<dbReference type="NCBIfam" id="TIGR00711">
    <property type="entry name" value="efflux_EmrB"/>
    <property type="match status" value="1"/>
</dbReference>
<evidence type="ECO:0000256" key="2">
    <source>
        <dbReference type="ARBA" id="ARBA00008537"/>
    </source>
</evidence>
<dbReference type="AlphaFoldDB" id="A0A2Y8ZQW7"/>
<evidence type="ECO:0000256" key="8">
    <source>
        <dbReference type="SAM" id="Phobius"/>
    </source>
</evidence>
<feature type="transmembrane region" description="Helical" evidence="8">
    <location>
        <begin position="152"/>
        <end position="175"/>
    </location>
</feature>
<dbReference type="CDD" id="cd17503">
    <property type="entry name" value="MFS_LmrB_MDR_like"/>
    <property type="match status" value="1"/>
</dbReference>
<comment type="similarity">
    <text evidence="2">Belongs to the major facilitator superfamily. EmrB family.</text>
</comment>
<keyword evidence="7 8" id="KW-0472">Membrane</keyword>
<dbReference type="OrthoDB" id="9812221at2"/>
<feature type="transmembrane region" description="Helical" evidence="8">
    <location>
        <begin position="347"/>
        <end position="366"/>
    </location>
</feature>
<keyword evidence="4" id="KW-1003">Cell membrane</keyword>
<dbReference type="Gene3D" id="1.20.1720.10">
    <property type="entry name" value="Multidrug resistance protein D"/>
    <property type="match status" value="1"/>
</dbReference>
<feature type="transmembrane region" description="Helical" evidence="8">
    <location>
        <begin position="27"/>
        <end position="49"/>
    </location>
</feature>